<proteinExistence type="predicted"/>
<organism evidence="1 2">
    <name type="scientific">Anoxybacillus flavithermus NBRC 109594</name>
    <dbReference type="NCBI Taxonomy" id="1315967"/>
    <lineage>
        <taxon>Bacteria</taxon>
        <taxon>Bacillati</taxon>
        <taxon>Bacillota</taxon>
        <taxon>Bacilli</taxon>
        <taxon>Bacillales</taxon>
        <taxon>Anoxybacillaceae</taxon>
        <taxon>Anoxybacillus</taxon>
    </lineage>
</organism>
<accession>R4G247</accession>
<sequence>MIFFLFMNTKTITIKDKIVTMIPVNKIDNERSLPVSFYLYTYMWASG</sequence>
<dbReference type="AlphaFoldDB" id="R4G247"/>
<dbReference type="Proteomes" id="UP000013057">
    <property type="component" value="Unassembled WGS sequence"/>
</dbReference>
<evidence type="ECO:0000313" key="2">
    <source>
        <dbReference type="Proteomes" id="UP000013057"/>
    </source>
</evidence>
<dbReference type="EMBL" id="BARH01000050">
    <property type="protein sequence ID" value="GAC92443.1"/>
    <property type="molecule type" value="Genomic_DNA"/>
</dbReference>
<name>R4G247_9BACL</name>
<protein>
    <submittedName>
        <fullName evidence="1">Uncharacterized protein</fullName>
    </submittedName>
</protein>
<gene>
    <name evidence="1" type="ORF">KN10_2879</name>
</gene>
<evidence type="ECO:0000313" key="1">
    <source>
        <dbReference type="EMBL" id="GAC92443.1"/>
    </source>
</evidence>
<comment type="caution">
    <text evidence="1">The sequence shown here is derived from an EMBL/GenBank/DDBJ whole genome shotgun (WGS) entry which is preliminary data.</text>
</comment>
<reference evidence="2" key="1">
    <citation type="journal article" date="2013" name="Genome">
        <title>Draft Genome Sequence of a Thermophilic Member of the Bacillaceae, Anoxybacillus flavithermus Strain Kn10, Isolated from the Kan-nawa Hot Spring in Japan.</title>
        <authorList>
            <person name="Matsutani M."/>
            <person name="Shirakihara Y."/>
            <person name="Imada K."/>
            <person name="Yakushi T."/>
            <person name="Matsushita K."/>
        </authorList>
    </citation>
    <scope>NUCLEOTIDE SEQUENCE [LARGE SCALE GENOMIC DNA]</scope>
    <source>
        <strain evidence="2">NBRC 109594</strain>
    </source>
</reference>